<dbReference type="AlphaFoldDB" id="A0A1A8TI07"/>
<name>A0A1A8TI07_9GAMM</name>
<organism evidence="1 2">
    <name type="scientific">Marinomonas spartinae</name>
    <dbReference type="NCBI Taxonomy" id="1792290"/>
    <lineage>
        <taxon>Bacteria</taxon>
        <taxon>Pseudomonadati</taxon>
        <taxon>Pseudomonadota</taxon>
        <taxon>Gammaproteobacteria</taxon>
        <taxon>Oceanospirillales</taxon>
        <taxon>Oceanospirillaceae</taxon>
        <taxon>Marinomonas</taxon>
    </lineage>
</organism>
<protein>
    <submittedName>
        <fullName evidence="1">Uncharacterized protein</fullName>
    </submittedName>
</protein>
<evidence type="ECO:0000313" key="1">
    <source>
        <dbReference type="EMBL" id="SBS32928.1"/>
    </source>
</evidence>
<keyword evidence="2" id="KW-1185">Reference proteome</keyword>
<accession>A0A1A8TI07</accession>
<gene>
    <name evidence="1" type="ORF">MSP8886_02596</name>
</gene>
<proteinExistence type="predicted"/>
<evidence type="ECO:0000313" key="2">
    <source>
        <dbReference type="Proteomes" id="UP000092544"/>
    </source>
</evidence>
<reference evidence="1 2" key="1">
    <citation type="submission" date="2016-06" db="EMBL/GenBank/DDBJ databases">
        <authorList>
            <person name="Kjaerup R.B."/>
            <person name="Dalgaard T.S."/>
            <person name="Juul-Madsen H.R."/>
        </authorList>
    </citation>
    <scope>NUCLEOTIDE SEQUENCE [LARGE SCALE GENOMIC DNA]</scope>
    <source>
        <strain evidence="1 2">CECT 8886</strain>
    </source>
</reference>
<dbReference type="EMBL" id="FLOB01000005">
    <property type="protein sequence ID" value="SBS32928.1"/>
    <property type="molecule type" value="Genomic_DNA"/>
</dbReference>
<sequence length="143" mass="16580">MNQAKNTTTYNANRNHKKNVTPCVKTLFEIEQSHYPTKLEEALPSESELQYLMARITENTDRNALPDDTGFYNELRDRLCYNFREALLSWLDGRPKTTNCTRQHFINLNGGRIAKNTLEAVKGEYQALGYARSYWGEKVGYFS</sequence>
<dbReference type="Proteomes" id="UP000092544">
    <property type="component" value="Unassembled WGS sequence"/>
</dbReference>
<dbReference type="RefSeq" id="WP_067017039.1">
    <property type="nucleotide sequence ID" value="NZ_FLOB01000005.1"/>
</dbReference>